<dbReference type="KEGG" id="slom:PXH66_22550"/>
<evidence type="ECO:0000313" key="1">
    <source>
        <dbReference type="EMBL" id="WED65128.1"/>
    </source>
</evidence>
<evidence type="ECO:0000313" key="2">
    <source>
        <dbReference type="Proteomes" id="UP001218638"/>
    </source>
</evidence>
<name>A0AAF0A0N4_9BACT</name>
<dbReference type="Proteomes" id="UP001218638">
    <property type="component" value="Chromosome"/>
</dbReference>
<accession>A0AAF0A0N4</accession>
<protein>
    <submittedName>
        <fullName evidence="1">Uncharacterized protein</fullName>
    </submittedName>
</protein>
<sequence>MKRISRNVRFILLFFVTGYYAYSNPLGVETHGVVGGDVIEQNIIELDGDGYALVPSGKRQIGEAEEGSVTISPYVAEGWERSTIVVVGAFVIGYEMVESIDGQKAAQLVWLRGWPEIQEVKRLGLSIELGTGSNSTCAFHSLIVTANKKEKWWSLSTSNSELIRITKNQKPYLGEKIQVFPSGKIRIRK</sequence>
<dbReference type="EMBL" id="CP119075">
    <property type="protein sequence ID" value="WED65128.1"/>
    <property type="molecule type" value="Genomic_DNA"/>
</dbReference>
<reference evidence="1" key="1">
    <citation type="submission" date="2023-03" db="EMBL/GenBank/DDBJ databases">
        <title>Lomoglobus Profundus gen. nov., sp. nov., a novel member of the phylum Verrucomicrobia, isolated from deep-marine sediment of South China Sea.</title>
        <authorList>
            <person name="Ahmad T."/>
            <person name="Ishaq S.E."/>
            <person name="Wang F."/>
        </authorList>
    </citation>
    <scope>NUCLEOTIDE SEQUENCE</scope>
    <source>
        <strain evidence="1">LMO-M01</strain>
    </source>
</reference>
<proteinExistence type="predicted"/>
<dbReference type="AlphaFoldDB" id="A0AAF0A0N4"/>
<organism evidence="1 2">
    <name type="scientific">Synoicihabitans lomoniglobus</name>
    <dbReference type="NCBI Taxonomy" id="2909285"/>
    <lineage>
        <taxon>Bacteria</taxon>
        <taxon>Pseudomonadati</taxon>
        <taxon>Verrucomicrobiota</taxon>
        <taxon>Opitutia</taxon>
        <taxon>Opitutales</taxon>
        <taxon>Opitutaceae</taxon>
        <taxon>Synoicihabitans</taxon>
    </lineage>
</organism>
<gene>
    <name evidence="1" type="ORF">PXH66_22550</name>
</gene>
<dbReference type="RefSeq" id="WP_330929514.1">
    <property type="nucleotide sequence ID" value="NZ_CP119075.1"/>
</dbReference>
<keyword evidence="2" id="KW-1185">Reference proteome</keyword>